<dbReference type="PATRIC" id="fig|443610.3.peg.2547"/>
<accession>A0A0F5FD39</accession>
<dbReference type="SUPFAM" id="SSF88723">
    <property type="entry name" value="PIN domain-like"/>
    <property type="match status" value="1"/>
</dbReference>
<dbReference type="PANTHER" id="PTHR34610">
    <property type="entry name" value="SSL7007 PROTEIN"/>
    <property type="match status" value="1"/>
</dbReference>
<comment type="caution">
    <text evidence="2">The sequence shown here is derived from an EMBL/GenBank/DDBJ whole genome shotgun (WGS) entry which is preliminary data.</text>
</comment>
<organism evidence="2 3">
    <name type="scientific">Devosia geojensis</name>
    <dbReference type="NCBI Taxonomy" id="443610"/>
    <lineage>
        <taxon>Bacteria</taxon>
        <taxon>Pseudomonadati</taxon>
        <taxon>Pseudomonadota</taxon>
        <taxon>Alphaproteobacteria</taxon>
        <taxon>Hyphomicrobiales</taxon>
        <taxon>Devosiaceae</taxon>
        <taxon>Devosia</taxon>
    </lineage>
</organism>
<dbReference type="NCBIfam" id="TIGR00305">
    <property type="entry name" value="putative toxin-antitoxin system toxin component, PIN family"/>
    <property type="match status" value="1"/>
</dbReference>
<protein>
    <submittedName>
        <fullName evidence="2">Toxin-antitoxin system toxin component, PIN family protein</fullName>
    </submittedName>
</protein>
<dbReference type="InterPro" id="IPR002850">
    <property type="entry name" value="PIN_toxin-like"/>
</dbReference>
<dbReference type="PANTHER" id="PTHR34610:SF3">
    <property type="entry name" value="SSL7007 PROTEIN"/>
    <property type="match status" value="1"/>
</dbReference>
<dbReference type="Pfam" id="PF13470">
    <property type="entry name" value="PIN_3"/>
    <property type="match status" value="1"/>
</dbReference>
<sequence length="143" mass="16115">MLSVVIDIVLDTNVFVSALRSDGSASRELLRRVLLGEYRPLFGNALWLEYEDLLGRKVWSDATTAEERLIILAALAEAGRWVTNWYTWRPNLPDEGDNHLIELAVAGNAAAIVTFNVRDLTHGELIWESLRILTPAQCLEQLK</sequence>
<gene>
    <name evidence="2" type="ORF">VE25_21090</name>
</gene>
<keyword evidence="3" id="KW-1185">Reference proteome</keyword>
<dbReference type="InterPro" id="IPR002716">
    <property type="entry name" value="PIN_dom"/>
</dbReference>
<dbReference type="EMBL" id="JZEX01000199">
    <property type="protein sequence ID" value="KKB06834.1"/>
    <property type="molecule type" value="Genomic_DNA"/>
</dbReference>
<dbReference type="InterPro" id="IPR029060">
    <property type="entry name" value="PIN-like_dom_sf"/>
</dbReference>
<proteinExistence type="predicted"/>
<evidence type="ECO:0000313" key="3">
    <source>
        <dbReference type="Proteomes" id="UP000033632"/>
    </source>
</evidence>
<feature type="domain" description="PIN" evidence="1">
    <location>
        <begin position="8"/>
        <end position="118"/>
    </location>
</feature>
<evidence type="ECO:0000259" key="1">
    <source>
        <dbReference type="Pfam" id="PF13470"/>
    </source>
</evidence>
<evidence type="ECO:0000313" key="2">
    <source>
        <dbReference type="EMBL" id="KKB06834.1"/>
    </source>
</evidence>
<dbReference type="CDD" id="cd09854">
    <property type="entry name" value="PIN_VapC-like"/>
    <property type="match status" value="1"/>
</dbReference>
<name>A0A0F5FD39_9HYPH</name>
<dbReference type="AlphaFoldDB" id="A0A0F5FD39"/>
<reference evidence="2 3" key="1">
    <citation type="submission" date="2015-03" db="EMBL/GenBank/DDBJ databases">
        <authorList>
            <person name="Hassan Y.I."/>
            <person name="Lepp D."/>
            <person name="Li X.-Z."/>
            <person name="Zhou T."/>
        </authorList>
    </citation>
    <scope>NUCLEOTIDE SEQUENCE [LARGE SCALE GENOMIC DNA]</scope>
    <source>
        <strain evidence="2 3">BD-c194</strain>
    </source>
</reference>
<dbReference type="Proteomes" id="UP000033632">
    <property type="component" value="Unassembled WGS sequence"/>
</dbReference>
<dbReference type="STRING" id="443610.VE25_21090"/>